<keyword evidence="2" id="KW-1185">Reference proteome</keyword>
<evidence type="ECO:0000313" key="2">
    <source>
        <dbReference type="Proteomes" id="UP000002892"/>
    </source>
</evidence>
<proteinExistence type="predicted"/>
<reference evidence="2" key="1">
    <citation type="journal article" date="2012" name="J. Bacteriol.">
        <title>Complete genome sequences of Desulfosporosinus orientis DSM765T, Desulfosporosinus youngiae DSM17734T, Desulfosporosinus meridiei DSM13257T, and Desulfosporosinus acidiphilus DSM22704T.</title>
        <authorList>
            <person name="Pester M."/>
            <person name="Brambilla E."/>
            <person name="Alazard D."/>
            <person name="Rattei T."/>
            <person name="Weinmaier T."/>
            <person name="Han J."/>
            <person name="Lucas S."/>
            <person name="Lapidus A."/>
            <person name="Cheng J.F."/>
            <person name="Goodwin L."/>
            <person name="Pitluck S."/>
            <person name="Peters L."/>
            <person name="Ovchinnikova G."/>
            <person name="Teshima H."/>
            <person name="Detter J.C."/>
            <person name="Han C.S."/>
            <person name="Tapia R."/>
            <person name="Land M.L."/>
            <person name="Hauser L."/>
            <person name="Kyrpides N.C."/>
            <person name="Ivanova N.N."/>
            <person name="Pagani I."/>
            <person name="Huntmann M."/>
            <person name="Wei C.L."/>
            <person name="Davenport K.W."/>
            <person name="Daligault H."/>
            <person name="Chain P.S."/>
            <person name="Chen A."/>
            <person name="Mavromatis K."/>
            <person name="Markowitz V."/>
            <person name="Szeto E."/>
            <person name="Mikhailova N."/>
            <person name="Pati A."/>
            <person name="Wagner M."/>
            <person name="Woyke T."/>
            <person name="Ollivier B."/>
            <person name="Klenk H.P."/>
            <person name="Spring S."/>
            <person name="Loy A."/>
        </authorList>
    </citation>
    <scope>NUCLEOTIDE SEQUENCE [LARGE SCALE GENOMIC DNA]</scope>
    <source>
        <strain evidence="2">DSM 22704 / JCM 16185 / SJ4</strain>
    </source>
</reference>
<evidence type="ECO:0000313" key="1">
    <source>
        <dbReference type="EMBL" id="AFM43579.1"/>
    </source>
</evidence>
<keyword evidence="1" id="KW-0614">Plasmid</keyword>
<geneLocation type="plasmid" evidence="1 2">
    <name>pDESACI.01</name>
</geneLocation>
<dbReference type="EMBL" id="CP003640">
    <property type="protein sequence ID" value="AFM43579.1"/>
    <property type="molecule type" value="Genomic_DNA"/>
</dbReference>
<dbReference type="HOGENOM" id="CLU_3403154_0_0_9"/>
<accession>I4DCQ5</accession>
<sequence>MLLSILISVSIFLLAYAIIFHRKAIIKLIS</sequence>
<gene>
    <name evidence="1" type="ordered locus">Desaci_4753</name>
</gene>
<dbReference type="Proteomes" id="UP000002892">
    <property type="component" value="Plasmid pDESACI.01"/>
</dbReference>
<protein>
    <submittedName>
        <fullName evidence="1">Uncharacterized protein</fullName>
    </submittedName>
</protein>
<name>I4DCQ5_DESAJ</name>
<organism evidence="1 2">
    <name type="scientific">Desulfosporosinus acidiphilus (strain DSM 22704 / JCM 16185 / SJ4)</name>
    <dbReference type="NCBI Taxonomy" id="646529"/>
    <lineage>
        <taxon>Bacteria</taxon>
        <taxon>Bacillati</taxon>
        <taxon>Bacillota</taxon>
        <taxon>Clostridia</taxon>
        <taxon>Eubacteriales</taxon>
        <taxon>Desulfitobacteriaceae</taxon>
        <taxon>Desulfosporosinus</taxon>
    </lineage>
</organism>
<dbReference type="AlphaFoldDB" id="I4DCQ5"/>
<dbReference type="KEGG" id="dai:Desaci_4753"/>